<protein>
    <recommendedName>
        <fullName evidence="1">Dimethylamine monooxygenase subunit DmmA-like C-terminal domain-containing protein</fullName>
    </recommendedName>
</protein>
<evidence type="ECO:0000313" key="2">
    <source>
        <dbReference type="EMBL" id="RJT88620.1"/>
    </source>
</evidence>
<proteinExistence type="predicted"/>
<evidence type="ECO:0000313" key="3">
    <source>
        <dbReference type="Proteomes" id="UP000272015"/>
    </source>
</evidence>
<dbReference type="RefSeq" id="WP_119974516.1">
    <property type="nucleotide sequence ID" value="NZ_JBHSQA010000005.1"/>
</dbReference>
<sequence>MTLIVHPPARSLPQWPSAELDSTGTAHTIVCLGGPAEAAAAAVIGRAQALAPTTVLSFAEFCAEPAAALGAALSASRVGTRVYIVGGQYDVLQALALSRSLGVLPPELRCLVTHTRDLPLYCAHCRQTSRVSGTPGGEVTCPGCERLVEIHAHSSEIRGSFLASMVAPAPVELRRELAVAA</sequence>
<dbReference type="AlphaFoldDB" id="A0A3A5MEQ8"/>
<dbReference type="OrthoDB" id="5114438at2"/>
<accession>A0A3A5MEQ8</accession>
<dbReference type="InterPro" id="IPR048037">
    <property type="entry name" value="DmmA-like_C"/>
</dbReference>
<dbReference type="Pfam" id="PF22289">
    <property type="entry name" value="DmmA-like_C"/>
    <property type="match status" value="1"/>
</dbReference>
<comment type="caution">
    <text evidence="2">The sequence shown here is derived from an EMBL/GenBank/DDBJ whole genome shotgun (WGS) entry which is preliminary data.</text>
</comment>
<reference evidence="2 3" key="1">
    <citation type="submission" date="2018-09" db="EMBL/GenBank/DDBJ databases">
        <title>Novel species of Cryobacterium.</title>
        <authorList>
            <person name="Liu Q."/>
            <person name="Xin Y.-H."/>
        </authorList>
    </citation>
    <scope>NUCLEOTIDE SEQUENCE [LARGE SCALE GENOMIC DNA]</scope>
    <source>
        <strain evidence="2 3">Hh39</strain>
    </source>
</reference>
<dbReference type="EMBL" id="QZVS01000081">
    <property type="protein sequence ID" value="RJT88620.1"/>
    <property type="molecule type" value="Genomic_DNA"/>
</dbReference>
<gene>
    <name evidence="2" type="ORF">D6T64_09645</name>
</gene>
<dbReference type="Proteomes" id="UP000272015">
    <property type="component" value="Unassembled WGS sequence"/>
</dbReference>
<keyword evidence="3" id="KW-1185">Reference proteome</keyword>
<name>A0A3A5MEQ8_9MICO</name>
<feature type="domain" description="Dimethylamine monooxygenase subunit DmmA-like C-terminal" evidence="1">
    <location>
        <begin position="120"/>
        <end position="162"/>
    </location>
</feature>
<organism evidence="2 3">
    <name type="scientific">Cryobacterium melibiosiphilum</name>
    <dbReference type="NCBI Taxonomy" id="995039"/>
    <lineage>
        <taxon>Bacteria</taxon>
        <taxon>Bacillati</taxon>
        <taxon>Actinomycetota</taxon>
        <taxon>Actinomycetes</taxon>
        <taxon>Micrococcales</taxon>
        <taxon>Microbacteriaceae</taxon>
        <taxon>Cryobacterium</taxon>
    </lineage>
</organism>
<dbReference type="NCBIfam" id="NF041259">
    <property type="entry name" value="mono_DmmA_fam"/>
    <property type="match status" value="1"/>
</dbReference>
<evidence type="ECO:0000259" key="1">
    <source>
        <dbReference type="Pfam" id="PF22289"/>
    </source>
</evidence>